<evidence type="ECO:0000313" key="3">
    <source>
        <dbReference type="EMBL" id="SDI39843.1"/>
    </source>
</evidence>
<dbReference type="InterPro" id="IPR036195">
    <property type="entry name" value="AbfB_ABD_sf"/>
</dbReference>
<dbReference type="Proteomes" id="UP000182836">
    <property type="component" value="Unassembled WGS sequence"/>
</dbReference>
<dbReference type="Proteomes" id="UP000037269">
    <property type="component" value="Unassembled WGS sequence"/>
</dbReference>
<dbReference type="EMBL" id="LGUG01000004">
    <property type="protein sequence ID" value="KON95891.1"/>
    <property type="molecule type" value="Genomic_DNA"/>
</dbReference>
<keyword evidence="4" id="KW-1185">Reference proteome</keyword>
<evidence type="ECO:0000313" key="4">
    <source>
        <dbReference type="Proteomes" id="UP000037269"/>
    </source>
</evidence>
<dbReference type="EMBL" id="FNED01000003">
    <property type="protein sequence ID" value="SDI39843.1"/>
    <property type="molecule type" value="Genomic_DNA"/>
</dbReference>
<evidence type="ECO:0000313" key="5">
    <source>
        <dbReference type="Proteomes" id="UP000182836"/>
    </source>
</evidence>
<dbReference type="Pfam" id="PF05270">
    <property type="entry name" value="AbfB"/>
    <property type="match status" value="1"/>
</dbReference>
<dbReference type="SUPFAM" id="SSF110221">
    <property type="entry name" value="AbfB domain"/>
    <property type="match status" value="1"/>
</dbReference>
<reference evidence="2 4" key="1">
    <citation type="submission" date="2015-07" db="EMBL/GenBank/DDBJ databases">
        <title>Fjat-14205 dsm 2895.</title>
        <authorList>
            <person name="Liu B."/>
            <person name="Wang J."/>
            <person name="Zhu Y."/>
            <person name="Liu G."/>
            <person name="Chen Q."/>
            <person name="Chen Z."/>
            <person name="Lan J."/>
            <person name="Che J."/>
            <person name="Ge C."/>
            <person name="Shi H."/>
            <person name="Pan Z."/>
            <person name="Liu X."/>
        </authorList>
    </citation>
    <scope>NUCLEOTIDE SEQUENCE [LARGE SCALE GENOMIC DNA]</scope>
    <source>
        <strain evidence="2 4">DSM 2895</strain>
    </source>
</reference>
<dbReference type="OrthoDB" id="273314at2"/>
<protein>
    <submittedName>
        <fullName evidence="3">Alpha-L-arabinofuranosidase B (ABFB) domain-containing protein</fullName>
    </submittedName>
</protein>
<dbReference type="GO" id="GO:0046556">
    <property type="term" value="F:alpha-L-arabinofuranosidase activity"/>
    <property type="evidence" value="ECO:0007669"/>
    <property type="project" value="InterPro"/>
</dbReference>
<gene>
    <name evidence="2" type="ORF">AF333_10760</name>
    <name evidence="3" type="ORF">SAMN04487909_103334</name>
</gene>
<dbReference type="RefSeq" id="WP_043069121.1">
    <property type="nucleotide sequence ID" value="NZ_BJOA01000349.1"/>
</dbReference>
<dbReference type="GO" id="GO:0046373">
    <property type="term" value="P:L-arabinose metabolic process"/>
    <property type="evidence" value="ECO:0007669"/>
    <property type="project" value="InterPro"/>
</dbReference>
<dbReference type="AlphaFoldDB" id="A0A0D1US30"/>
<evidence type="ECO:0000259" key="1">
    <source>
        <dbReference type="Pfam" id="PF05270"/>
    </source>
</evidence>
<organism evidence="2 4">
    <name type="scientific">Aneurinibacillus migulanus</name>
    <name type="common">Bacillus migulanus</name>
    <dbReference type="NCBI Taxonomy" id="47500"/>
    <lineage>
        <taxon>Bacteria</taxon>
        <taxon>Bacillati</taxon>
        <taxon>Bacillota</taxon>
        <taxon>Bacilli</taxon>
        <taxon>Bacillales</taxon>
        <taxon>Paenibacillaceae</taxon>
        <taxon>Aneurinibacillus group</taxon>
        <taxon>Aneurinibacillus</taxon>
    </lineage>
</organism>
<dbReference type="Gene3D" id="2.80.10.50">
    <property type="match status" value="2"/>
</dbReference>
<sequence>MIISLESLNIPGHFISRYNGLFGAINPVPSLAHKRAATFIWTGDWYYGARGMLRDLYNPQWGFRHRNFRLEFTELPDHTTPMQPQLVADSTFELRRGQANWTNPQMVSFLSVNFPNRFIRHRDLQLWVEPAPWDQEPARSDATFIVRQPLAIPIVPPLT</sequence>
<dbReference type="PATRIC" id="fig|47500.8.peg.5267"/>
<accession>A0A0D1US30</accession>
<reference evidence="3 5" key="2">
    <citation type="submission" date="2016-10" db="EMBL/GenBank/DDBJ databases">
        <authorList>
            <person name="de Groot N.N."/>
        </authorList>
    </citation>
    <scope>NUCLEOTIDE SEQUENCE [LARGE SCALE GENOMIC DNA]</scope>
    <source>
        <strain evidence="3 5">DSM 2895</strain>
    </source>
</reference>
<name>A0A0D1US30_ANEMI</name>
<proteinExistence type="predicted"/>
<evidence type="ECO:0000313" key="2">
    <source>
        <dbReference type="EMBL" id="KON95891.1"/>
    </source>
</evidence>
<feature type="domain" description="Alpha-L-arabinofuranosidase B arabinose-binding" evidence="1">
    <location>
        <begin position="86"/>
        <end position="146"/>
    </location>
</feature>
<dbReference type="InterPro" id="IPR007934">
    <property type="entry name" value="AbfB_ABD"/>
</dbReference>